<dbReference type="RefSeq" id="WP_275404813.1">
    <property type="nucleotide sequence ID" value="NZ_WMFC01000004.1"/>
</dbReference>
<dbReference type="GO" id="GO:0003677">
    <property type="term" value="F:DNA binding"/>
    <property type="evidence" value="ECO:0007669"/>
    <property type="project" value="InterPro"/>
</dbReference>
<evidence type="ECO:0000259" key="2">
    <source>
        <dbReference type="Pfam" id="PF00589"/>
    </source>
</evidence>
<gene>
    <name evidence="3" type="ORF">GLW30_04765</name>
</gene>
<dbReference type="InterPro" id="IPR011010">
    <property type="entry name" value="DNA_brk_join_enz"/>
</dbReference>
<accession>A0A6B1IW77</accession>
<dbReference type="GO" id="GO:0006310">
    <property type="term" value="P:DNA recombination"/>
    <property type="evidence" value="ECO:0007669"/>
    <property type="project" value="UniProtKB-KW"/>
</dbReference>
<dbReference type="Gene3D" id="1.10.443.10">
    <property type="entry name" value="Intergrase catalytic core"/>
    <property type="match status" value="1"/>
</dbReference>
<sequence>MTQERFTPLPPRHAQAFERAIKQSDVPIRALTGHLLLHTGMRNGEYNHMRPSWLSKDDEDLVINIPEKEECVKGVGPTGMGNQKERNLNDRGEPCAKCRNKSHREDDCWEAKTSAAARTIRISKSHQTLIELLDWWKRGFDYVPLSHRGVNYHLNQLADEAGLDRRVTAHDLRFTHGVMLTRDDWTVSQIMERLGYSSLEPAQQFTTDLE</sequence>
<proteinExistence type="predicted"/>
<evidence type="ECO:0000313" key="3">
    <source>
        <dbReference type="EMBL" id="MYL67036.1"/>
    </source>
</evidence>
<dbReference type="GO" id="GO:0015074">
    <property type="term" value="P:DNA integration"/>
    <property type="evidence" value="ECO:0007669"/>
    <property type="project" value="InterPro"/>
</dbReference>
<evidence type="ECO:0000256" key="1">
    <source>
        <dbReference type="ARBA" id="ARBA00023172"/>
    </source>
</evidence>
<organism evidence="3 4">
    <name type="scientific">Halorubrum distributum</name>
    <dbReference type="NCBI Taxonomy" id="29283"/>
    <lineage>
        <taxon>Archaea</taxon>
        <taxon>Methanobacteriati</taxon>
        <taxon>Methanobacteriota</taxon>
        <taxon>Stenosarchaea group</taxon>
        <taxon>Halobacteria</taxon>
        <taxon>Halobacteriales</taxon>
        <taxon>Haloferacaceae</taxon>
        <taxon>Halorubrum</taxon>
        <taxon>Halorubrum distributum group</taxon>
    </lineage>
</organism>
<dbReference type="AlphaFoldDB" id="A0A6B1IW77"/>
<dbReference type="InterPro" id="IPR002104">
    <property type="entry name" value="Integrase_catalytic"/>
</dbReference>
<protein>
    <submittedName>
        <fullName evidence="3">Tyrosine-type recombinase/integrase</fullName>
    </submittedName>
</protein>
<name>A0A6B1IW77_9EURY</name>
<keyword evidence="1" id="KW-0233">DNA recombination</keyword>
<reference evidence="3 4" key="1">
    <citation type="submission" date="2019-11" db="EMBL/GenBank/DDBJ databases">
        <title>Genome sequences of 17 halophilic strains isolated from different environments.</title>
        <authorList>
            <person name="Furrow R.E."/>
        </authorList>
    </citation>
    <scope>NUCLEOTIDE SEQUENCE [LARGE SCALE GENOMIC DNA]</scope>
    <source>
        <strain evidence="3 4">22502_06_Cabo</strain>
    </source>
</reference>
<comment type="caution">
    <text evidence="3">The sequence shown here is derived from an EMBL/GenBank/DDBJ whole genome shotgun (WGS) entry which is preliminary data.</text>
</comment>
<dbReference type="Pfam" id="PF00589">
    <property type="entry name" value="Phage_integrase"/>
    <property type="match status" value="1"/>
</dbReference>
<dbReference type="SUPFAM" id="SSF56349">
    <property type="entry name" value="DNA breaking-rejoining enzymes"/>
    <property type="match status" value="1"/>
</dbReference>
<evidence type="ECO:0000313" key="4">
    <source>
        <dbReference type="Proteomes" id="UP000452321"/>
    </source>
</evidence>
<dbReference type="Proteomes" id="UP000452321">
    <property type="component" value="Unassembled WGS sequence"/>
</dbReference>
<feature type="domain" description="Tyr recombinase" evidence="2">
    <location>
        <begin position="24"/>
        <end position="207"/>
    </location>
</feature>
<dbReference type="InterPro" id="IPR013762">
    <property type="entry name" value="Integrase-like_cat_sf"/>
</dbReference>
<dbReference type="EMBL" id="WMFC01000004">
    <property type="protein sequence ID" value="MYL67036.1"/>
    <property type="molecule type" value="Genomic_DNA"/>
</dbReference>